<dbReference type="PANTHER" id="PTHR12838:SF0">
    <property type="entry name" value="U3 SMALL NUCLEOLAR RNA-ASSOCIATED PROTEIN 11-RELATED"/>
    <property type="match status" value="1"/>
</dbReference>
<comment type="function">
    <text evidence="5">Involved in nucleolar processing of pre-18S ribosomal RNA.</text>
</comment>
<accession>A0AAN9T8P6</accession>
<dbReference type="AlphaFoldDB" id="A0AAN9T8P6"/>
<keyword evidence="8" id="KW-1185">Reference proteome</keyword>
<dbReference type="PIRSF" id="PIRSF015952">
    <property type="entry name" value="U3snoRNP11"/>
    <property type="match status" value="1"/>
</dbReference>
<feature type="region of interest" description="Disordered" evidence="6">
    <location>
        <begin position="223"/>
        <end position="251"/>
    </location>
</feature>
<evidence type="ECO:0000256" key="3">
    <source>
        <dbReference type="ARBA" id="ARBA00022552"/>
    </source>
</evidence>
<dbReference type="GO" id="GO:0032040">
    <property type="term" value="C:small-subunit processome"/>
    <property type="evidence" value="ECO:0007669"/>
    <property type="project" value="UniProtKB-UniRule"/>
</dbReference>
<keyword evidence="4 5" id="KW-0539">Nucleus</keyword>
<reference evidence="7 8" key="1">
    <citation type="submission" date="2024-03" db="EMBL/GenBank/DDBJ databases">
        <title>Adaptation during the transition from Ophiocordyceps entomopathogen to insect associate is accompanied by gene loss and intensified selection.</title>
        <authorList>
            <person name="Ward C.M."/>
            <person name="Onetto C.A."/>
            <person name="Borneman A.R."/>
        </authorList>
    </citation>
    <scope>NUCLEOTIDE SEQUENCE [LARGE SCALE GENOMIC DNA]</scope>
    <source>
        <strain evidence="7">AWRI1</strain>
        <tissue evidence="7">Single Adult Female</tissue>
    </source>
</reference>
<feature type="compositionally biased region" description="Basic residues" evidence="6">
    <location>
        <begin position="1"/>
        <end position="25"/>
    </location>
</feature>
<comment type="caution">
    <text evidence="7">The sequence shown here is derived from an EMBL/GenBank/DDBJ whole genome shotgun (WGS) entry which is preliminary data.</text>
</comment>
<dbReference type="EMBL" id="JBBCAQ010000036">
    <property type="protein sequence ID" value="KAK7576056.1"/>
    <property type="molecule type" value="Genomic_DNA"/>
</dbReference>
<feature type="region of interest" description="Disordered" evidence="6">
    <location>
        <begin position="1"/>
        <end position="28"/>
    </location>
</feature>
<evidence type="ECO:0000256" key="6">
    <source>
        <dbReference type="SAM" id="MobiDB-lite"/>
    </source>
</evidence>
<comment type="subcellular location">
    <subcellularLocation>
        <location evidence="1 5">Nucleus</location>
        <location evidence="1 5">Nucleolus</location>
    </subcellularLocation>
</comment>
<dbReference type="Proteomes" id="UP001367676">
    <property type="component" value="Unassembled WGS sequence"/>
</dbReference>
<name>A0AAN9T8P6_9HEMI</name>
<dbReference type="InterPro" id="IPR007144">
    <property type="entry name" value="SSU_processome_Utp11"/>
</dbReference>
<dbReference type="PANTHER" id="PTHR12838">
    <property type="entry name" value="U3 SMALL NUCLEOLAR RNA-ASSOCIATED PROTEIN 11"/>
    <property type="match status" value="1"/>
</dbReference>
<dbReference type="GO" id="GO:0006364">
    <property type="term" value="P:rRNA processing"/>
    <property type="evidence" value="ECO:0007669"/>
    <property type="project" value="UniProtKB-UniRule"/>
</dbReference>
<sequence>MSSWKKASKVNQKTHRERQQLHSRSHLGFLEKKKDYKVRANRENQKNLLIKSLKKRALNKNPDEFYFNMVNSKVVDDVHHVKRKETKHTPEQLKLMQTRDLKYVNSRRTMEVKKIDKLKSQLHFIDKADQTPNSHIFFVEDEEAKDFDLCRHLNTHPSLINRRSNRPRLEDLEKYSFPDLDDASSKRANSKKMKMYRELEQRMEREKTLSVVQRKLEVKRELTRNNRGVKKVKPATPNSAPVYKWKQERKK</sequence>
<evidence type="ECO:0000256" key="1">
    <source>
        <dbReference type="ARBA" id="ARBA00004604"/>
    </source>
</evidence>
<comment type="subunit">
    <text evidence="5">Component of the ribosomal small subunit (SSU) processome.</text>
</comment>
<evidence type="ECO:0000256" key="4">
    <source>
        <dbReference type="ARBA" id="ARBA00023242"/>
    </source>
</evidence>
<evidence type="ECO:0000256" key="5">
    <source>
        <dbReference type="PIRNR" id="PIRNR015952"/>
    </source>
</evidence>
<evidence type="ECO:0000313" key="8">
    <source>
        <dbReference type="Proteomes" id="UP001367676"/>
    </source>
</evidence>
<dbReference type="Pfam" id="PF03998">
    <property type="entry name" value="Utp11"/>
    <property type="match status" value="1"/>
</dbReference>
<comment type="similarity">
    <text evidence="2 5">Belongs to the UTP11 family.</text>
</comment>
<evidence type="ECO:0000313" key="7">
    <source>
        <dbReference type="EMBL" id="KAK7576056.1"/>
    </source>
</evidence>
<organism evidence="7 8">
    <name type="scientific">Parthenolecanium corni</name>
    <dbReference type="NCBI Taxonomy" id="536013"/>
    <lineage>
        <taxon>Eukaryota</taxon>
        <taxon>Metazoa</taxon>
        <taxon>Ecdysozoa</taxon>
        <taxon>Arthropoda</taxon>
        <taxon>Hexapoda</taxon>
        <taxon>Insecta</taxon>
        <taxon>Pterygota</taxon>
        <taxon>Neoptera</taxon>
        <taxon>Paraneoptera</taxon>
        <taxon>Hemiptera</taxon>
        <taxon>Sternorrhyncha</taxon>
        <taxon>Coccoidea</taxon>
        <taxon>Coccidae</taxon>
        <taxon>Parthenolecanium</taxon>
    </lineage>
</organism>
<evidence type="ECO:0000256" key="2">
    <source>
        <dbReference type="ARBA" id="ARBA00008105"/>
    </source>
</evidence>
<proteinExistence type="inferred from homology"/>
<protein>
    <recommendedName>
        <fullName evidence="5">U3 small nucleolar RNA-associated protein 11</fullName>
        <shortName evidence="5">U3 snoRNA-associated protein 11</shortName>
    </recommendedName>
</protein>
<gene>
    <name evidence="7" type="ORF">V9T40_012342</name>
</gene>
<keyword evidence="3 5" id="KW-0698">rRNA processing</keyword>